<dbReference type="EMBL" id="LRBV02000003">
    <property type="status" value="NOT_ANNOTATED_CDS"/>
    <property type="molecule type" value="Genomic_DNA"/>
</dbReference>
<evidence type="ECO:0000313" key="6">
    <source>
        <dbReference type="EnsemblPlants" id="QL03p006925:mrna"/>
    </source>
</evidence>
<dbReference type="PANTHER" id="PTHR15615">
    <property type="match status" value="1"/>
</dbReference>
<accession>A0A7N2L3K7</accession>
<dbReference type="Pfam" id="PF08613">
    <property type="entry name" value="Cyclin"/>
    <property type="match status" value="1"/>
</dbReference>
<evidence type="ECO:0000256" key="2">
    <source>
        <dbReference type="ARBA" id="ARBA00022618"/>
    </source>
</evidence>
<keyword evidence="7" id="KW-1185">Reference proteome</keyword>
<dbReference type="FunCoup" id="A0A7N2L3K7">
    <property type="interactions" value="26"/>
</dbReference>
<reference evidence="6 7" key="1">
    <citation type="journal article" date="2016" name="G3 (Bethesda)">
        <title>First Draft Assembly and Annotation of the Genome of a California Endemic Oak Quercus lobata Nee (Fagaceae).</title>
        <authorList>
            <person name="Sork V.L."/>
            <person name="Fitz-Gibbon S.T."/>
            <person name="Puiu D."/>
            <person name="Crepeau M."/>
            <person name="Gugger P.F."/>
            <person name="Sherman R."/>
            <person name="Stevens K."/>
            <person name="Langley C.H."/>
            <person name="Pellegrini M."/>
            <person name="Salzberg S.L."/>
        </authorList>
    </citation>
    <scope>NUCLEOTIDE SEQUENCE [LARGE SCALE GENOMIC DNA]</scope>
    <source>
        <strain evidence="6 7">cv. SW786</strain>
    </source>
</reference>
<sequence length="191" mass="21621">MALKSEAVGSEICASLGLDKYENGVSGTPRVLLILSSVLERTISKNEKLLKVSKKKDAVTIFHGMKAPILSIQQYVERIFKYCKCSPSCFVVAYIYIEKFLQRTDAYLTALNVHRILITSIMVAAKFMDDECHENAYYAKVGGISTAELNSLELNFLFNLDFRLFVTPEVFGKYCLQLEKEGLRNRINLLD</sequence>
<evidence type="ECO:0000256" key="1">
    <source>
        <dbReference type="ARBA" id="ARBA00007215"/>
    </source>
</evidence>
<evidence type="ECO:0000256" key="5">
    <source>
        <dbReference type="PIRNR" id="PIRNR027110"/>
    </source>
</evidence>
<evidence type="ECO:0000313" key="7">
    <source>
        <dbReference type="Proteomes" id="UP000594261"/>
    </source>
</evidence>
<dbReference type="GeneID" id="115982303"/>
<reference evidence="6" key="2">
    <citation type="submission" date="2021-01" db="UniProtKB">
        <authorList>
            <consortium name="EnsemblPlants"/>
        </authorList>
    </citation>
    <scope>IDENTIFICATION</scope>
</reference>
<dbReference type="InterPro" id="IPR036915">
    <property type="entry name" value="Cyclin-like_sf"/>
</dbReference>
<dbReference type="Gramene" id="QL03p006925:mrna">
    <property type="protein sequence ID" value="QL03p006925:mrna"/>
    <property type="gene ID" value="QL03p006925"/>
</dbReference>
<evidence type="ECO:0000256" key="3">
    <source>
        <dbReference type="ARBA" id="ARBA00023127"/>
    </source>
</evidence>
<dbReference type="KEGG" id="qlo:115982303"/>
<dbReference type="EnsemblPlants" id="QL03p006925:mrna">
    <property type="protein sequence ID" value="QL03p006925:mrna"/>
    <property type="gene ID" value="QL03p006925"/>
</dbReference>
<dbReference type="RefSeq" id="XP_030960727.1">
    <property type="nucleotide sequence ID" value="XM_031104867.1"/>
</dbReference>
<dbReference type="GO" id="GO:0051301">
    <property type="term" value="P:cell division"/>
    <property type="evidence" value="ECO:0007669"/>
    <property type="project" value="UniProtKB-UniRule"/>
</dbReference>
<organism evidence="6 7">
    <name type="scientific">Quercus lobata</name>
    <name type="common">Valley oak</name>
    <dbReference type="NCBI Taxonomy" id="97700"/>
    <lineage>
        <taxon>Eukaryota</taxon>
        <taxon>Viridiplantae</taxon>
        <taxon>Streptophyta</taxon>
        <taxon>Embryophyta</taxon>
        <taxon>Tracheophyta</taxon>
        <taxon>Spermatophyta</taxon>
        <taxon>Magnoliopsida</taxon>
        <taxon>eudicotyledons</taxon>
        <taxon>Gunneridae</taxon>
        <taxon>Pentapetalae</taxon>
        <taxon>rosids</taxon>
        <taxon>fabids</taxon>
        <taxon>Fagales</taxon>
        <taxon>Fagaceae</taxon>
        <taxon>Quercus</taxon>
    </lineage>
</organism>
<comment type="similarity">
    <text evidence="1">Belongs to the cyclin family. Cyclin U/P subfamily.</text>
</comment>
<dbReference type="InterPro" id="IPR012389">
    <property type="entry name" value="Cyclin_P/U"/>
</dbReference>
<keyword evidence="2" id="KW-0132">Cell division</keyword>
<dbReference type="PANTHER" id="PTHR15615:SF80">
    <property type="entry name" value="CYCLIN"/>
    <property type="match status" value="1"/>
</dbReference>
<protein>
    <recommendedName>
        <fullName evidence="5">Cyclin</fullName>
    </recommendedName>
</protein>
<dbReference type="Gene3D" id="1.10.472.10">
    <property type="entry name" value="Cyclin-like"/>
    <property type="match status" value="1"/>
</dbReference>
<dbReference type="AlphaFoldDB" id="A0A7N2L3K7"/>
<dbReference type="OrthoDB" id="337735at2759"/>
<keyword evidence="3 5" id="KW-0195">Cyclin</keyword>
<dbReference type="PIRSF" id="PIRSF027110">
    <property type="entry name" value="PREG"/>
    <property type="match status" value="1"/>
</dbReference>
<gene>
    <name evidence="6" type="primary">LOC115982303</name>
</gene>
<dbReference type="GO" id="GO:0019901">
    <property type="term" value="F:protein kinase binding"/>
    <property type="evidence" value="ECO:0007669"/>
    <property type="project" value="UniProtKB-UniRule"/>
</dbReference>
<dbReference type="InParanoid" id="A0A7N2L3K7"/>
<dbReference type="SUPFAM" id="SSF47954">
    <property type="entry name" value="Cyclin-like"/>
    <property type="match status" value="1"/>
</dbReference>
<keyword evidence="4" id="KW-0131">Cell cycle</keyword>
<dbReference type="Proteomes" id="UP000594261">
    <property type="component" value="Chromosome 3"/>
</dbReference>
<dbReference type="InterPro" id="IPR013922">
    <property type="entry name" value="Cyclin_PHO80-like"/>
</dbReference>
<evidence type="ECO:0000256" key="4">
    <source>
        <dbReference type="ARBA" id="ARBA00023306"/>
    </source>
</evidence>
<proteinExistence type="inferred from homology"/>
<name>A0A7N2L3K7_QUELO</name>
<dbReference type="OMA" id="MFHASEV"/>